<sequence length="304" mass="33420">MELTFIPGAYRCYLECSFNHGNGYVLLLKICPSPPVKDLRYAGDGPSSLLQSMSCLTSQPSCRTSPDKAGAVEMQSVSLVASPAPEHGDNDLAVIAEGPSVRNDFDIPCNIFNTNAERSPEIEAGSSTQMKNEEDNNAELPLSHQNTGVSLPKSHQITAFELPRLGHKNIPKSLELQYRKIYNFDLDIHSYVHRTDDPLCYPSSKPPADWNAPRDSRSSTMTGYKLFYINLVKASTVDGNNREEGVVTWEYIPTAARWKHVYSGDSYTIGSANMALSLDAKGATLIKDVNKKRKVGRGEMGGDV</sequence>
<organism evidence="1 2">
    <name type="scientific">Armillaria solidipes</name>
    <dbReference type="NCBI Taxonomy" id="1076256"/>
    <lineage>
        <taxon>Eukaryota</taxon>
        <taxon>Fungi</taxon>
        <taxon>Dikarya</taxon>
        <taxon>Basidiomycota</taxon>
        <taxon>Agaricomycotina</taxon>
        <taxon>Agaricomycetes</taxon>
        <taxon>Agaricomycetidae</taxon>
        <taxon>Agaricales</taxon>
        <taxon>Marasmiineae</taxon>
        <taxon>Physalacriaceae</taxon>
        <taxon>Armillaria</taxon>
    </lineage>
</organism>
<dbReference type="EMBL" id="KZ293489">
    <property type="protein sequence ID" value="PBK60325.1"/>
    <property type="molecule type" value="Genomic_DNA"/>
</dbReference>
<evidence type="ECO:0000313" key="1">
    <source>
        <dbReference type="EMBL" id="PBK60325.1"/>
    </source>
</evidence>
<evidence type="ECO:0000313" key="2">
    <source>
        <dbReference type="Proteomes" id="UP000218334"/>
    </source>
</evidence>
<accession>A0A2H3ANA8</accession>
<dbReference type="Proteomes" id="UP000218334">
    <property type="component" value="Unassembled WGS sequence"/>
</dbReference>
<protein>
    <submittedName>
        <fullName evidence="1">Uncharacterized protein</fullName>
    </submittedName>
</protein>
<keyword evidence="2" id="KW-1185">Reference proteome</keyword>
<dbReference type="AlphaFoldDB" id="A0A2H3ANA8"/>
<name>A0A2H3ANA8_9AGAR</name>
<reference evidence="2" key="1">
    <citation type="journal article" date="2017" name="Nat. Ecol. Evol.">
        <title>Genome expansion and lineage-specific genetic innovations in the forest pathogenic fungi Armillaria.</title>
        <authorList>
            <person name="Sipos G."/>
            <person name="Prasanna A.N."/>
            <person name="Walter M.C."/>
            <person name="O'Connor E."/>
            <person name="Balint B."/>
            <person name="Krizsan K."/>
            <person name="Kiss B."/>
            <person name="Hess J."/>
            <person name="Varga T."/>
            <person name="Slot J."/>
            <person name="Riley R."/>
            <person name="Boka B."/>
            <person name="Rigling D."/>
            <person name="Barry K."/>
            <person name="Lee J."/>
            <person name="Mihaltcheva S."/>
            <person name="LaButti K."/>
            <person name="Lipzen A."/>
            <person name="Waldron R."/>
            <person name="Moloney N.M."/>
            <person name="Sperisen C."/>
            <person name="Kredics L."/>
            <person name="Vagvoelgyi C."/>
            <person name="Patrignani A."/>
            <person name="Fitzpatrick D."/>
            <person name="Nagy I."/>
            <person name="Doyle S."/>
            <person name="Anderson J.B."/>
            <person name="Grigoriev I.V."/>
            <person name="Gueldener U."/>
            <person name="Muensterkoetter M."/>
            <person name="Nagy L.G."/>
        </authorList>
    </citation>
    <scope>NUCLEOTIDE SEQUENCE [LARGE SCALE GENOMIC DNA]</scope>
    <source>
        <strain evidence="2">28-4</strain>
    </source>
</reference>
<gene>
    <name evidence="1" type="ORF">ARMSODRAFT_1026718</name>
</gene>
<proteinExistence type="predicted"/>